<feature type="region of interest" description="Disordered" evidence="1">
    <location>
        <begin position="94"/>
        <end position="126"/>
    </location>
</feature>
<proteinExistence type="predicted"/>
<keyword evidence="3" id="KW-1185">Reference proteome</keyword>
<feature type="region of interest" description="Disordered" evidence="1">
    <location>
        <begin position="254"/>
        <end position="277"/>
    </location>
</feature>
<sequence length="468" mass="52411">MNSLPTSFQVGSASSGQNVLDPIASYRRAQYLVAGSTVASLSDNSDPFTDEEAGLGFFDQDIVEEDIEEVAEAGGSPQESDGFIGQFDWDYMPSETSESPTTPRAALPFSRKVPASSSSRPAERDSETEIFCEQSLLLFMRELKFNVQVKLSKAVAQVLCELYAAWHLNRRCHSDIPQNRLIPVRVCLRDATTAYFIGYNGSLFSRFIATSPSPQAALEEHVWASLQITRYTFSVLFEGYLNVIRLYGQRSVSRGNAGDNHPRGSHRTMLDRQPQPSAMASNPCSRDLIARWVTAVGHALKASSYFKRAHDMASNSAGEKGLELLQDSLEAWPDKSPLPLLPSQLNDICKKILSRHEGTLTEDTDMDWSPEISADVLSFDLHHVRKERVERFWSTVAFPPRLREIAERDMRPPSMDDTFDVLAYYAANSKDQAVAREVKRILGESLGNIFFKKLSKSSSEWFRRTVEA</sequence>
<accession>A0A8H6XNJ1</accession>
<reference evidence="2" key="1">
    <citation type="submission" date="2020-05" db="EMBL/GenBank/DDBJ databases">
        <title>Mycena genomes resolve the evolution of fungal bioluminescence.</title>
        <authorList>
            <person name="Tsai I.J."/>
        </authorList>
    </citation>
    <scope>NUCLEOTIDE SEQUENCE</scope>
    <source>
        <strain evidence="2">CCC161011</strain>
    </source>
</reference>
<name>A0A8H6XNJ1_9AGAR</name>
<organism evidence="2 3">
    <name type="scientific">Mycena venus</name>
    <dbReference type="NCBI Taxonomy" id="2733690"/>
    <lineage>
        <taxon>Eukaryota</taxon>
        <taxon>Fungi</taxon>
        <taxon>Dikarya</taxon>
        <taxon>Basidiomycota</taxon>
        <taxon>Agaricomycotina</taxon>
        <taxon>Agaricomycetes</taxon>
        <taxon>Agaricomycetidae</taxon>
        <taxon>Agaricales</taxon>
        <taxon>Marasmiineae</taxon>
        <taxon>Mycenaceae</taxon>
        <taxon>Mycena</taxon>
    </lineage>
</organism>
<evidence type="ECO:0000313" key="3">
    <source>
        <dbReference type="Proteomes" id="UP000620124"/>
    </source>
</evidence>
<evidence type="ECO:0000313" key="2">
    <source>
        <dbReference type="EMBL" id="KAF7345030.1"/>
    </source>
</evidence>
<comment type="caution">
    <text evidence="2">The sequence shown here is derived from an EMBL/GenBank/DDBJ whole genome shotgun (WGS) entry which is preliminary data.</text>
</comment>
<dbReference type="AlphaFoldDB" id="A0A8H6XNJ1"/>
<dbReference type="Proteomes" id="UP000620124">
    <property type="component" value="Unassembled WGS sequence"/>
</dbReference>
<dbReference type="OrthoDB" id="3033395at2759"/>
<protein>
    <submittedName>
        <fullName evidence="2">Aa-trans domain-containing protein</fullName>
    </submittedName>
</protein>
<dbReference type="EMBL" id="JACAZI010000014">
    <property type="protein sequence ID" value="KAF7345030.1"/>
    <property type="molecule type" value="Genomic_DNA"/>
</dbReference>
<evidence type="ECO:0000256" key="1">
    <source>
        <dbReference type="SAM" id="MobiDB-lite"/>
    </source>
</evidence>
<gene>
    <name evidence="2" type="ORF">MVEN_01665800</name>
</gene>